<reference evidence="2" key="1">
    <citation type="submission" date="2022-11" db="UniProtKB">
        <authorList>
            <consortium name="WormBaseParasite"/>
        </authorList>
    </citation>
    <scope>IDENTIFICATION</scope>
</reference>
<evidence type="ECO:0000313" key="1">
    <source>
        <dbReference type="Proteomes" id="UP000887565"/>
    </source>
</evidence>
<name>A0A915JHZ0_ROMCU</name>
<evidence type="ECO:0000313" key="2">
    <source>
        <dbReference type="WBParaSite" id="nRc.2.0.1.t25707-RA"/>
    </source>
</evidence>
<proteinExistence type="predicted"/>
<dbReference type="AlphaFoldDB" id="A0A915JHZ0"/>
<protein>
    <submittedName>
        <fullName evidence="2">Uncharacterized protein</fullName>
    </submittedName>
</protein>
<dbReference type="Proteomes" id="UP000887565">
    <property type="component" value="Unplaced"/>
</dbReference>
<organism evidence="1 2">
    <name type="scientific">Romanomermis culicivorax</name>
    <name type="common">Nematode worm</name>
    <dbReference type="NCBI Taxonomy" id="13658"/>
    <lineage>
        <taxon>Eukaryota</taxon>
        <taxon>Metazoa</taxon>
        <taxon>Ecdysozoa</taxon>
        <taxon>Nematoda</taxon>
        <taxon>Enoplea</taxon>
        <taxon>Dorylaimia</taxon>
        <taxon>Mermithida</taxon>
        <taxon>Mermithoidea</taxon>
        <taxon>Mermithidae</taxon>
        <taxon>Romanomermis</taxon>
    </lineage>
</organism>
<keyword evidence="1" id="KW-1185">Reference proteome</keyword>
<accession>A0A915JHZ0</accession>
<dbReference type="WBParaSite" id="nRc.2.0.1.t25707-RA">
    <property type="protein sequence ID" value="nRc.2.0.1.t25707-RA"/>
    <property type="gene ID" value="nRc.2.0.1.g25707"/>
</dbReference>
<sequence>MVLINFFGRLGVRVTMAIYIRATNALLAFYQYFCNHYCPTYQDPQPPMSPDVATLILRWVDGLWAKELGVVDPIHTAHFALFLYKARGLENPSCVLQAYNTAIGLVDSWMVYPQYSPFPHTMNLPPIS</sequence>